<evidence type="ECO:0000313" key="9">
    <source>
        <dbReference type="Proteomes" id="UP000256877"/>
    </source>
</evidence>
<comment type="subcellular location">
    <subcellularLocation>
        <location evidence="1">Cell membrane</location>
        <topology evidence="1">Multi-pass membrane protein</topology>
    </subcellularLocation>
</comment>
<dbReference type="Proteomes" id="UP000256877">
    <property type="component" value="Unassembled WGS sequence"/>
</dbReference>
<evidence type="ECO:0000256" key="5">
    <source>
        <dbReference type="ARBA" id="ARBA00023136"/>
    </source>
</evidence>
<dbReference type="AlphaFoldDB" id="A0A371QXJ5"/>
<evidence type="ECO:0000313" key="7">
    <source>
        <dbReference type="EMBL" id="RFA95243.1"/>
    </source>
</evidence>
<evidence type="ECO:0000256" key="1">
    <source>
        <dbReference type="ARBA" id="ARBA00004651"/>
    </source>
</evidence>
<dbReference type="Gene3D" id="1.20.1740.10">
    <property type="entry name" value="Amino acid/polyamine transporter I"/>
    <property type="match status" value="1"/>
</dbReference>
<dbReference type="InterPro" id="IPR050367">
    <property type="entry name" value="APC_superfamily"/>
</dbReference>
<dbReference type="Proteomes" id="UP000257123">
    <property type="component" value="Unassembled WGS sequence"/>
</dbReference>
<evidence type="ECO:0000256" key="4">
    <source>
        <dbReference type="ARBA" id="ARBA00022989"/>
    </source>
</evidence>
<dbReference type="EMBL" id="NMUF01000061">
    <property type="protein sequence ID" value="RFA95243.1"/>
    <property type="molecule type" value="Genomic_DNA"/>
</dbReference>
<evidence type="ECO:0000313" key="10">
    <source>
        <dbReference type="Proteomes" id="UP000257123"/>
    </source>
</evidence>
<keyword evidence="4 6" id="KW-1133">Transmembrane helix</keyword>
<dbReference type="OrthoDB" id="43026at2157"/>
<dbReference type="GO" id="GO:0005886">
    <property type="term" value="C:plasma membrane"/>
    <property type="evidence" value="ECO:0007669"/>
    <property type="project" value="UniProtKB-SubCell"/>
</dbReference>
<keyword evidence="5 6" id="KW-0472">Membrane</keyword>
<feature type="transmembrane region" description="Helical" evidence="6">
    <location>
        <begin position="271"/>
        <end position="293"/>
    </location>
</feature>
<dbReference type="GO" id="GO:0022857">
    <property type="term" value="F:transmembrane transporter activity"/>
    <property type="evidence" value="ECO:0007669"/>
    <property type="project" value="InterPro"/>
</dbReference>
<gene>
    <name evidence="8" type="ORF">CGL51_02395</name>
    <name evidence="7" type="ORF">CGL52_13175</name>
</gene>
<feature type="transmembrane region" description="Helical" evidence="6">
    <location>
        <begin position="226"/>
        <end position="251"/>
    </location>
</feature>
<evidence type="ECO:0000256" key="2">
    <source>
        <dbReference type="ARBA" id="ARBA00022475"/>
    </source>
</evidence>
<keyword evidence="2" id="KW-1003">Cell membrane</keyword>
<sequence length="431" mass="47212">MANELSRQWLRRRLGVFDIYALVHSDIQSTYYFLVGFIALAAGQWGFVGALYGVLLMAAIALTYGEMGSRFPETGGSYLYVKYAFGSKIAFLSAWILAFDQIIMVAYGTIDASKILAKLFPALGAWEVIVAIALSTALFLLTTLGIRESANLAKFVAILDMVIIPSLILLSLFYYPATPPFFNWSNVEGVGLLFAFSLLSRGFTGIDAIGQLAGEAREPLVQVPRATLLVVAMGTFYGIGLMAAVMSALTPEEIGDPAVAPLYLAEKIHPLFLYLVAFDIFTVMMVAALAGYISFSRMTYILADEKLLPAFFHRLHKKFRTPYISLAITYVVSLLLISAGEVEIILAIYAIGSLINYIMIAIALAKASRSGTLHSAFKTPLIAGIPLSAWIALALLPVGLGLTLIEKYPYLWMWILWIAAGALFYYIKRHA</sequence>
<evidence type="ECO:0000313" key="8">
    <source>
        <dbReference type="EMBL" id="RFA97728.1"/>
    </source>
</evidence>
<feature type="transmembrane region" description="Helical" evidence="6">
    <location>
        <begin position="189"/>
        <end position="214"/>
    </location>
</feature>
<dbReference type="PANTHER" id="PTHR42770">
    <property type="entry name" value="AMINO ACID TRANSPORTER-RELATED"/>
    <property type="match status" value="1"/>
</dbReference>
<dbReference type="PIRSF" id="PIRSF006060">
    <property type="entry name" value="AA_transporter"/>
    <property type="match status" value="1"/>
</dbReference>
<dbReference type="RefSeq" id="WP_116420554.1">
    <property type="nucleotide sequence ID" value="NZ_NMUE01000004.1"/>
</dbReference>
<feature type="transmembrane region" description="Helical" evidence="6">
    <location>
        <begin position="379"/>
        <end position="405"/>
    </location>
</feature>
<reference evidence="9 10" key="1">
    <citation type="submission" date="2017-07" db="EMBL/GenBank/DDBJ databases">
        <title>Draft genome sequence of aerobic hyperthermophilic archaea, Pyrobaculum aerophilum YKB31 and YKB32.</title>
        <authorList>
            <person name="Mochizuki T."/>
            <person name="Berliner A.J."/>
            <person name="Yoshida-Takashima Y."/>
            <person name="Takaki Y."/>
            <person name="Nunoura T."/>
            <person name="Takai K."/>
        </authorList>
    </citation>
    <scope>NUCLEOTIDE SEQUENCE [LARGE SCALE GENOMIC DNA]</scope>
    <source>
        <strain evidence="8 10">YKB31</strain>
        <strain evidence="7 9">YKB32</strain>
    </source>
</reference>
<name>A0A371QXJ5_9CREN</name>
<feature type="transmembrane region" description="Helical" evidence="6">
    <location>
        <begin position="346"/>
        <end position="367"/>
    </location>
</feature>
<feature type="transmembrane region" description="Helical" evidence="6">
    <location>
        <begin position="31"/>
        <end position="64"/>
    </location>
</feature>
<protein>
    <submittedName>
        <fullName evidence="7">Amino acid permease</fullName>
    </submittedName>
</protein>
<feature type="transmembrane region" description="Helical" evidence="6">
    <location>
        <begin position="119"/>
        <end position="143"/>
    </location>
</feature>
<evidence type="ECO:0000256" key="3">
    <source>
        <dbReference type="ARBA" id="ARBA00022692"/>
    </source>
</evidence>
<dbReference type="InterPro" id="IPR002293">
    <property type="entry name" value="AA/rel_permease1"/>
</dbReference>
<organism evidence="7 9">
    <name type="scientific">Pyrobaculum aerophilum</name>
    <dbReference type="NCBI Taxonomy" id="13773"/>
    <lineage>
        <taxon>Archaea</taxon>
        <taxon>Thermoproteota</taxon>
        <taxon>Thermoprotei</taxon>
        <taxon>Thermoproteales</taxon>
        <taxon>Thermoproteaceae</taxon>
        <taxon>Pyrobaculum</taxon>
    </lineage>
</organism>
<feature type="transmembrane region" description="Helical" evidence="6">
    <location>
        <begin position="323"/>
        <end position="340"/>
    </location>
</feature>
<dbReference type="EMBL" id="NMUE01000004">
    <property type="protein sequence ID" value="RFA97728.1"/>
    <property type="molecule type" value="Genomic_DNA"/>
</dbReference>
<feature type="transmembrane region" description="Helical" evidence="6">
    <location>
        <begin position="155"/>
        <end position="177"/>
    </location>
</feature>
<dbReference type="PANTHER" id="PTHR42770:SF7">
    <property type="entry name" value="MEMBRANE PROTEIN"/>
    <property type="match status" value="1"/>
</dbReference>
<feature type="transmembrane region" description="Helical" evidence="6">
    <location>
        <begin position="411"/>
        <end position="427"/>
    </location>
</feature>
<evidence type="ECO:0000256" key="6">
    <source>
        <dbReference type="SAM" id="Phobius"/>
    </source>
</evidence>
<feature type="transmembrane region" description="Helical" evidence="6">
    <location>
        <begin position="85"/>
        <end position="107"/>
    </location>
</feature>
<dbReference type="Pfam" id="PF13520">
    <property type="entry name" value="AA_permease_2"/>
    <property type="match status" value="1"/>
</dbReference>
<proteinExistence type="predicted"/>
<keyword evidence="3 6" id="KW-0812">Transmembrane</keyword>
<accession>A0A371QXJ5</accession>
<comment type="caution">
    <text evidence="7">The sequence shown here is derived from an EMBL/GenBank/DDBJ whole genome shotgun (WGS) entry which is preliminary data.</text>
</comment>